<evidence type="ECO:0000256" key="8">
    <source>
        <dbReference type="ARBA" id="ARBA00022777"/>
    </source>
</evidence>
<protein>
    <submittedName>
        <fullName evidence="10">PTS system mannose-specific IIA component/PTS system mannose-specific IIB component</fullName>
    </submittedName>
</protein>
<dbReference type="EMBL" id="JAFBEV010000011">
    <property type="protein sequence ID" value="MBM7658065.1"/>
    <property type="molecule type" value="Genomic_DNA"/>
</dbReference>
<comment type="subcellular location">
    <subcellularLocation>
        <location evidence="1">Cytoplasm</location>
    </subcellularLocation>
</comment>
<keyword evidence="2" id="KW-0813">Transport</keyword>
<organism evidence="10 11">
    <name type="scientific">Sporolactobacillus spathodeae</name>
    <dbReference type="NCBI Taxonomy" id="1465502"/>
    <lineage>
        <taxon>Bacteria</taxon>
        <taxon>Bacillati</taxon>
        <taxon>Bacillota</taxon>
        <taxon>Bacilli</taxon>
        <taxon>Bacillales</taxon>
        <taxon>Sporolactobacillaceae</taxon>
        <taxon>Sporolactobacillus</taxon>
    </lineage>
</organism>
<evidence type="ECO:0000256" key="5">
    <source>
        <dbReference type="ARBA" id="ARBA00022597"/>
    </source>
</evidence>
<feature type="domain" description="PTS EIIA type-4" evidence="9">
    <location>
        <begin position="1"/>
        <end position="123"/>
    </location>
</feature>
<dbReference type="InterPro" id="IPR033887">
    <property type="entry name" value="PTS_IIA_man"/>
</dbReference>
<dbReference type="InterPro" id="IPR036662">
    <property type="entry name" value="PTS_EIIA_man-typ_sf"/>
</dbReference>
<reference evidence="10 11" key="1">
    <citation type="submission" date="2021-01" db="EMBL/GenBank/DDBJ databases">
        <title>Genomic Encyclopedia of Type Strains, Phase IV (KMG-IV): sequencing the most valuable type-strain genomes for metagenomic binning, comparative biology and taxonomic classification.</title>
        <authorList>
            <person name="Goeker M."/>
        </authorList>
    </citation>
    <scope>NUCLEOTIDE SEQUENCE [LARGE SCALE GENOMIC DNA]</scope>
    <source>
        <strain evidence="10 11">DSM 100968</strain>
    </source>
</reference>
<dbReference type="InterPro" id="IPR004701">
    <property type="entry name" value="PTS_EIIA_man-typ"/>
</dbReference>
<comment type="caution">
    <text evidence="10">The sequence shown here is derived from an EMBL/GenBank/DDBJ whole genome shotgun (WGS) entry which is preliminary data.</text>
</comment>
<dbReference type="PROSITE" id="PS51096">
    <property type="entry name" value="PTS_EIIA_TYPE_4"/>
    <property type="match status" value="1"/>
</dbReference>
<evidence type="ECO:0000256" key="1">
    <source>
        <dbReference type="ARBA" id="ARBA00004496"/>
    </source>
</evidence>
<dbReference type="NCBIfam" id="TIGR00824">
    <property type="entry name" value="EIIA-man"/>
    <property type="match status" value="1"/>
</dbReference>
<keyword evidence="11" id="KW-1185">Reference proteome</keyword>
<evidence type="ECO:0000259" key="9">
    <source>
        <dbReference type="PROSITE" id="PS51096"/>
    </source>
</evidence>
<dbReference type="Gene3D" id="3.40.50.510">
    <property type="entry name" value="Phosphotransferase system, mannose-type IIA component"/>
    <property type="match status" value="1"/>
</dbReference>
<evidence type="ECO:0000256" key="6">
    <source>
        <dbReference type="ARBA" id="ARBA00022679"/>
    </source>
</evidence>
<evidence type="ECO:0000313" key="10">
    <source>
        <dbReference type="EMBL" id="MBM7658065.1"/>
    </source>
</evidence>
<evidence type="ECO:0000256" key="3">
    <source>
        <dbReference type="ARBA" id="ARBA00022490"/>
    </source>
</evidence>
<evidence type="ECO:0000256" key="7">
    <source>
        <dbReference type="ARBA" id="ARBA00022683"/>
    </source>
</evidence>
<evidence type="ECO:0000256" key="2">
    <source>
        <dbReference type="ARBA" id="ARBA00022448"/>
    </source>
</evidence>
<keyword evidence="8" id="KW-0418">Kinase</keyword>
<name>A0ABS2Q9E4_9BACL</name>
<dbReference type="SUPFAM" id="SSF53062">
    <property type="entry name" value="PTS system fructose IIA component-like"/>
    <property type="match status" value="1"/>
</dbReference>
<evidence type="ECO:0000313" key="11">
    <source>
        <dbReference type="Proteomes" id="UP000823201"/>
    </source>
</evidence>
<dbReference type="CDD" id="cd00006">
    <property type="entry name" value="PTS_IIA_man"/>
    <property type="match status" value="1"/>
</dbReference>
<dbReference type="Pfam" id="PF03610">
    <property type="entry name" value="EIIA-man"/>
    <property type="match status" value="1"/>
</dbReference>
<keyword evidence="6" id="KW-0808">Transferase</keyword>
<evidence type="ECO:0000256" key="4">
    <source>
        <dbReference type="ARBA" id="ARBA00022553"/>
    </source>
</evidence>
<keyword evidence="5" id="KW-0762">Sugar transport</keyword>
<accession>A0ABS2Q9E4</accession>
<sequence>MVTVVIAAHGELAEALVHTASMIFGNMEDVASVTFKPGEGVENLLNKYSVIIPDTQKDVLFLVDLLGGSPYNAASRFVADKKNMDIVSGVNLPMLVEVLGKRLGGSDLKAMVQTAKKAGVDGIQAFHEWFDEQQMVNSTRAEEGDELG</sequence>
<dbReference type="PANTHER" id="PTHR33799:SF1">
    <property type="entry name" value="PTS SYSTEM MANNOSE-SPECIFIC EIIAB COMPONENT-RELATED"/>
    <property type="match status" value="1"/>
</dbReference>
<dbReference type="RefSeq" id="WP_205006547.1">
    <property type="nucleotide sequence ID" value="NZ_CBCRXA010000007.1"/>
</dbReference>
<dbReference type="Proteomes" id="UP000823201">
    <property type="component" value="Unassembled WGS sequence"/>
</dbReference>
<dbReference type="InterPro" id="IPR013789">
    <property type="entry name" value="PTS_EIIA_man"/>
</dbReference>
<gene>
    <name evidence="10" type="ORF">JOC27_001517</name>
</gene>
<keyword evidence="3" id="KW-0963">Cytoplasm</keyword>
<dbReference type="PANTHER" id="PTHR33799">
    <property type="entry name" value="PTS PERMEASE-RELATED-RELATED"/>
    <property type="match status" value="1"/>
</dbReference>
<keyword evidence="4" id="KW-0597">Phosphoprotein</keyword>
<proteinExistence type="predicted"/>
<keyword evidence="7" id="KW-0598">Phosphotransferase system</keyword>
<dbReference type="InterPro" id="IPR051471">
    <property type="entry name" value="Bacterial_PTS_sugar_comp"/>
</dbReference>